<protein>
    <submittedName>
        <fullName evidence="2">Uncharacterized protein</fullName>
    </submittedName>
</protein>
<dbReference type="RefSeq" id="WP_137338980.1">
    <property type="nucleotide sequence ID" value="NZ_SZVO01000002.1"/>
</dbReference>
<gene>
    <name evidence="2" type="ORF">FDK13_05480</name>
</gene>
<keyword evidence="3" id="KW-1185">Reference proteome</keyword>
<feature type="region of interest" description="Disordered" evidence="1">
    <location>
        <begin position="148"/>
        <end position="207"/>
    </location>
</feature>
<dbReference type="AlphaFoldDB" id="A0A4U6DFG2"/>
<accession>A0A4U6DFG2</accession>
<comment type="caution">
    <text evidence="2">The sequence shown here is derived from an EMBL/GenBank/DDBJ whole genome shotgun (WGS) entry which is preliminary data.</text>
</comment>
<dbReference type="EMBL" id="SZVO01000002">
    <property type="protein sequence ID" value="TKT93304.1"/>
    <property type="molecule type" value="Genomic_DNA"/>
</dbReference>
<reference evidence="2 3" key="1">
    <citation type="submission" date="2019-05" db="EMBL/GenBank/DDBJ databases">
        <title>Dyadobacter AR-3-8 sp. nov., isolated from arctic soil.</title>
        <authorList>
            <person name="Chaudhary D.K."/>
        </authorList>
    </citation>
    <scope>NUCLEOTIDE SEQUENCE [LARGE SCALE GENOMIC DNA]</scope>
    <source>
        <strain evidence="2 3">AR-3-8</strain>
    </source>
</reference>
<name>A0A4U6DFG2_9BACT</name>
<evidence type="ECO:0000313" key="2">
    <source>
        <dbReference type="EMBL" id="TKT93304.1"/>
    </source>
</evidence>
<sequence>MAKDDDEEEKPIFPPQYSHLEKPFKEAQEQVNQIDKAIANLRTKQGPTLSYRPPGADDANIGYKPKKTEKRFNQHRDIVSRNFERKVHRETRDADPKLASHLRSLVKHKLSRVVDKDKTPSELKDIRGEVKKTDRSFGYMESLHFSRFTHEKDGAKSNDGKSGIQSYKKEFSLDEMSDRFIDKLSRQSGNGKEEMNPKRDVEEPNME</sequence>
<dbReference type="OrthoDB" id="947199at2"/>
<evidence type="ECO:0000313" key="3">
    <source>
        <dbReference type="Proteomes" id="UP000304900"/>
    </source>
</evidence>
<feature type="compositionally biased region" description="Basic and acidic residues" evidence="1">
    <location>
        <begin position="167"/>
        <end position="207"/>
    </location>
</feature>
<feature type="region of interest" description="Disordered" evidence="1">
    <location>
        <begin position="1"/>
        <end position="21"/>
    </location>
</feature>
<proteinExistence type="predicted"/>
<dbReference type="Proteomes" id="UP000304900">
    <property type="component" value="Unassembled WGS sequence"/>
</dbReference>
<evidence type="ECO:0000256" key="1">
    <source>
        <dbReference type="SAM" id="MobiDB-lite"/>
    </source>
</evidence>
<feature type="compositionally biased region" description="Basic and acidic residues" evidence="1">
    <location>
        <begin position="148"/>
        <end position="159"/>
    </location>
</feature>
<feature type="region of interest" description="Disordered" evidence="1">
    <location>
        <begin position="42"/>
        <end position="76"/>
    </location>
</feature>
<organism evidence="2 3">
    <name type="scientific">Dyadobacter frigoris</name>
    <dbReference type="NCBI Taxonomy" id="2576211"/>
    <lineage>
        <taxon>Bacteria</taxon>
        <taxon>Pseudomonadati</taxon>
        <taxon>Bacteroidota</taxon>
        <taxon>Cytophagia</taxon>
        <taxon>Cytophagales</taxon>
        <taxon>Spirosomataceae</taxon>
        <taxon>Dyadobacter</taxon>
    </lineage>
</organism>